<gene>
    <name evidence="10" type="ORF">R1flu_002328</name>
</gene>
<dbReference type="FunFam" id="1.10.520.10:FF:000011">
    <property type="entry name" value="L-ascorbate peroxidase"/>
    <property type="match status" value="1"/>
</dbReference>
<dbReference type="Gene3D" id="1.10.520.10">
    <property type="match status" value="1"/>
</dbReference>
<evidence type="ECO:0000256" key="8">
    <source>
        <dbReference type="ARBA" id="ARBA00023004"/>
    </source>
</evidence>
<protein>
    <recommendedName>
        <fullName evidence="3">L-ascorbate peroxidase</fullName>
        <ecNumber evidence="3">1.11.1.11</ecNumber>
    </recommendedName>
</protein>
<dbReference type="PROSITE" id="PS50873">
    <property type="entry name" value="PEROXIDASE_4"/>
    <property type="match status" value="1"/>
</dbReference>
<dbReference type="FunFam" id="1.10.420.10:FF:000011">
    <property type="entry name" value="Adenylate/guanylate cyclase"/>
    <property type="match status" value="1"/>
</dbReference>
<dbReference type="InterPro" id="IPR002207">
    <property type="entry name" value="Peroxidase_I"/>
</dbReference>
<dbReference type="EMBL" id="JBHFFA010000006">
    <property type="protein sequence ID" value="KAL2622123.1"/>
    <property type="molecule type" value="Genomic_DNA"/>
</dbReference>
<name>A0ABD1Y5T1_9MARC</name>
<dbReference type="PRINTS" id="PR00458">
    <property type="entry name" value="PEROXIDASE"/>
</dbReference>
<dbReference type="Proteomes" id="UP001605036">
    <property type="component" value="Unassembled WGS sequence"/>
</dbReference>
<comment type="caution">
    <text evidence="10">The sequence shown here is derived from an EMBL/GenBank/DDBJ whole genome shotgun (WGS) entry which is preliminary data.</text>
</comment>
<evidence type="ECO:0000313" key="10">
    <source>
        <dbReference type="EMBL" id="KAL2622123.1"/>
    </source>
</evidence>
<keyword evidence="7" id="KW-0560">Oxidoreductase</keyword>
<evidence type="ECO:0000256" key="2">
    <source>
        <dbReference type="ARBA" id="ARBA00006873"/>
    </source>
</evidence>
<dbReference type="PROSITE" id="PS00435">
    <property type="entry name" value="PEROXIDASE_1"/>
    <property type="match status" value="1"/>
</dbReference>
<evidence type="ECO:0000256" key="6">
    <source>
        <dbReference type="ARBA" id="ARBA00022723"/>
    </source>
</evidence>
<evidence type="ECO:0000256" key="3">
    <source>
        <dbReference type="ARBA" id="ARBA00012940"/>
    </source>
</evidence>
<dbReference type="GO" id="GO:0016688">
    <property type="term" value="F:L-ascorbate peroxidase activity"/>
    <property type="evidence" value="ECO:0007669"/>
    <property type="project" value="UniProtKB-EC"/>
</dbReference>
<dbReference type="InterPro" id="IPR019794">
    <property type="entry name" value="Peroxidases_AS"/>
</dbReference>
<evidence type="ECO:0000256" key="4">
    <source>
        <dbReference type="ARBA" id="ARBA00022559"/>
    </source>
</evidence>
<dbReference type="GO" id="GO:0046872">
    <property type="term" value="F:metal ion binding"/>
    <property type="evidence" value="ECO:0007669"/>
    <property type="project" value="UniProtKB-KW"/>
</dbReference>
<dbReference type="Gene3D" id="1.10.420.10">
    <property type="entry name" value="Peroxidase, domain 2"/>
    <property type="match status" value="1"/>
</dbReference>
<feature type="domain" description="Plant heme peroxidase family profile" evidence="9">
    <location>
        <begin position="126"/>
        <end position="337"/>
    </location>
</feature>
<proteinExistence type="inferred from homology"/>
<comment type="similarity">
    <text evidence="2">Belongs to the peroxidase family. Ascorbate peroxidase subfamily.</text>
</comment>
<dbReference type="SUPFAM" id="SSF48113">
    <property type="entry name" value="Heme-dependent peroxidases"/>
    <property type="match status" value="1"/>
</dbReference>
<sequence>MAALSASLSHPATVGNATLGSSLSYISVSSSSPFNLYAKTQRRFSQSRCFFPLITYALDTKNEDWKDETSFTLNRRKSLITSALGPFLPLVSELSLCSSSSAAENESRQLEKIREAVRKVVTKAKAAGVLRLVFHDAGTFNLATSKGGMNGSVVLELDRPENQGLNRSVKVLSKVKAALEPDIQVSWADLIAVAGAEALSICGGPKIDVKLGRLDSSVPDPEGQLPVETLSGSQLRGAFQDKGFSTQELVALSGAHTVGGKGFGDPNTFDNAYYKILLQKPWLGDKSSMIGLDSDRGLPEDEECLKWVNIYAEDQDLFFQDFSKAYLKLVNTGLKNR</sequence>
<reference evidence="10 11" key="1">
    <citation type="submission" date="2024-09" db="EMBL/GenBank/DDBJ databases">
        <title>Chromosome-scale assembly of Riccia fluitans.</title>
        <authorList>
            <person name="Paukszto L."/>
            <person name="Sawicki J."/>
            <person name="Karawczyk K."/>
            <person name="Piernik-Szablinska J."/>
            <person name="Szczecinska M."/>
            <person name="Mazdziarz M."/>
        </authorList>
    </citation>
    <scope>NUCLEOTIDE SEQUENCE [LARGE SCALE GENOMIC DNA]</scope>
    <source>
        <strain evidence="10">Rf_01</strain>
        <tissue evidence="10">Aerial parts of the thallus</tissue>
    </source>
</reference>
<keyword evidence="8" id="KW-0408">Iron</keyword>
<evidence type="ECO:0000256" key="1">
    <source>
        <dbReference type="ARBA" id="ARBA00001970"/>
    </source>
</evidence>
<keyword evidence="5" id="KW-0349">Heme</keyword>
<dbReference type="Pfam" id="PF00141">
    <property type="entry name" value="peroxidase"/>
    <property type="match status" value="1"/>
</dbReference>
<dbReference type="InterPro" id="IPR044831">
    <property type="entry name" value="Ccp1-like"/>
</dbReference>
<dbReference type="EC" id="1.11.1.11" evidence="3"/>
<keyword evidence="4" id="KW-0575">Peroxidase</keyword>
<dbReference type="InterPro" id="IPR010255">
    <property type="entry name" value="Haem_peroxidase_sf"/>
</dbReference>
<comment type="cofactor">
    <cofactor evidence="1">
        <name>heme b</name>
        <dbReference type="ChEBI" id="CHEBI:60344"/>
    </cofactor>
</comment>
<dbReference type="PANTHER" id="PTHR31356:SF8">
    <property type="entry name" value="L-ASCORBATE PEROXIDASE 6-RELATED"/>
    <property type="match status" value="1"/>
</dbReference>
<evidence type="ECO:0000256" key="7">
    <source>
        <dbReference type="ARBA" id="ARBA00023002"/>
    </source>
</evidence>
<evidence type="ECO:0000256" key="5">
    <source>
        <dbReference type="ARBA" id="ARBA00022617"/>
    </source>
</evidence>
<dbReference type="InterPro" id="IPR019793">
    <property type="entry name" value="Peroxidases_heam-ligand_BS"/>
</dbReference>
<accession>A0ABD1Y5T1</accession>
<keyword evidence="6" id="KW-0479">Metal-binding</keyword>
<dbReference type="CDD" id="cd00314">
    <property type="entry name" value="plant_peroxidase_like"/>
    <property type="match status" value="1"/>
</dbReference>
<dbReference type="PROSITE" id="PS00436">
    <property type="entry name" value="PEROXIDASE_2"/>
    <property type="match status" value="1"/>
</dbReference>
<evidence type="ECO:0000259" key="9">
    <source>
        <dbReference type="PROSITE" id="PS50873"/>
    </source>
</evidence>
<dbReference type="PRINTS" id="PR00459">
    <property type="entry name" value="ASPEROXIDASE"/>
</dbReference>
<keyword evidence="11" id="KW-1185">Reference proteome</keyword>
<dbReference type="PANTHER" id="PTHR31356">
    <property type="entry name" value="THYLAKOID LUMENAL 29 KDA PROTEIN, CHLOROPLASTIC-RELATED"/>
    <property type="match status" value="1"/>
</dbReference>
<organism evidence="10 11">
    <name type="scientific">Riccia fluitans</name>
    <dbReference type="NCBI Taxonomy" id="41844"/>
    <lineage>
        <taxon>Eukaryota</taxon>
        <taxon>Viridiplantae</taxon>
        <taxon>Streptophyta</taxon>
        <taxon>Embryophyta</taxon>
        <taxon>Marchantiophyta</taxon>
        <taxon>Marchantiopsida</taxon>
        <taxon>Marchantiidae</taxon>
        <taxon>Marchantiales</taxon>
        <taxon>Ricciaceae</taxon>
        <taxon>Riccia</taxon>
    </lineage>
</organism>
<dbReference type="InterPro" id="IPR002016">
    <property type="entry name" value="Haem_peroxidase"/>
</dbReference>
<evidence type="ECO:0000313" key="11">
    <source>
        <dbReference type="Proteomes" id="UP001605036"/>
    </source>
</evidence>
<dbReference type="AlphaFoldDB" id="A0ABD1Y5T1"/>